<keyword evidence="3 5" id="KW-0408">Iron</keyword>
<evidence type="ECO:0000313" key="7">
    <source>
        <dbReference type="Proteomes" id="UP000189670"/>
    </source>
</evidence>
<accession>A0A1V1PG69</accession>
<feature type="binding site" evidence="5">
    <location>
        <position position="69"/>
    </location>
    <ligand>
        <name>[4Fe-4S] cluster</name>
        <dbReference type="ChEBI" id="CHEBI:49883"/>
        <note>4Fe-4S-S-AdoMet</note>
    </ligand>
</feature>
<sequence length="302" mass="34539">MNRLAPNLCNVCPRKCRKNTQEQKGFCGIHSGIVLSKSLVHHGEEPVFSKDTGVGNFFFTACNLSCVYCQNYQISQLRKGEYISESKFIELMFEFQDKNCAFIGLVSPSHQSPWIRRAVEKAKQSGLKVPFIYNSAAYDDLEQLKMWEGLIDVYLPDIRYSNNAIASRYSSAINYVNISRDAVAEMYRQVGNPQFDTTEEHIISGLWVRHLVLPNALAGSWETLCFLALELSTNIGLSLMSQYNPLYRARAFEELSRCITQQEYDAVVSMSESLGFRRVLRQDLKTSPHYYVPNFDRADPFD</sequence>
<evidence type="ECO:0000256" key="4">
    <source>
        <dbReference type="ARBA" id="ARBA00023014"/>
    </source>
</evidence>
<dbReference type="Pfam" id="PF13353">
    <property type="entry name" value="Fer4_12"/>
    <property type="match status" value="1"/>
</dbReference>
<dbReference type="InterPro" id="IPR040085">
    <property type="entry name" value="MJ0674-like"/>
</dbReference>
<evidence type="ECO:0000313" key="6">
    <source>
        <dbReference type="EMBL" id="ETR73768.1"/>
    </source>
</evidence>
<gene>
    <name evidence="6" type="ORF">OMM_00702</name>
</gene>
<dbReference type="GO" id="GO:0046872">
    <property type="term" value="F:metal ion binding"/>
    <property type="evidence" value="ECO:0007669"/>
    <property type="project" value="UniProtKB-KW"/>
</dbReference>
<evidence type="ECO:0000256" key="3">
    <source>
        <dbReference type="ARBA" id="ARBA00023004"/>
    </source>
</evidence>
<evidence type="ECO:0000256" key="5">
    <source>
        <dbReference type="PIRSR" id="PIRSR004869-50"/>
    </source>
</evidence>
<dbReference type="GO" id="GO:0003824">
    <property type="term" value="F:catalytic activity"/>
    <property type="evidence" value="ECO:0007669"/>
    <property type="project" value="InterPro"/>
</dbReference>
<dbReference type="InterPro" id="IPR007197">
    <property type="entry name" value="rSAM"/>
</dbReference>
<dbReference type="EMBL" id="ATBP01000039">
    <property type="protein sequence ID" value="ETR73768.1"/>
    <property type="molecule type" value="Genomic_DNA"/>
</dbReference>
<organism evidence="6 7">
    <name type="scientific">Candidatus Magnetoglobus multicellularis str. Araruama</name>
    <dbReference type="NCBI Taxonomy" id="890399"/>
    <lineage>
        <taxon>Bacteria</taxon>
        <taxon>Pseudomonadati</taxon>
        <taxon>Thermodesulfobacteriota</taxon>
        <taxon>Desulfobacteria</taxon>
        <taxon>Desulfobacterales</taxon>
        <taxon>Desulfobacteraceae</taxon>
        <taxon>Candidatus Magnetoglobus</taxon>
    </lineage>
</organism>
<dbReference type="Gene3D" id="3.20.20.70">
    <property type="entry name" value="Aldolase class I"/>
    <property type="match status" value="1"/>
</dbReference>
<dbReference type="InterPro" id="IPR058240">
    <property type="entry name" value="rSAM_sf"/>
</dbReference>
<keyword evidence="1 5" id="KW-0949">S-adenosyl-L-methionine</keyword>
<dbReference type="AlphaFoldDB" id="A0A1V1PG69"/>
<comment type="caution">
    <text evidence="6">The sequence shown here is derived from an EMBL/GenBank/DDBJ whole genome shotgun (WGS) entry which is preliminary data.</text>
</comment>
<dbReference type="SUPFAM" id="SSF102114">
    <property type="entry name" value="Radical SAM enzymes"/>
    <property type="match status" value="1"/>
</dbReference>
<protein>
    <submittedName>
        <fullName evidence="6">Radical SAM domain-containing protein</fullName>
    </submittedName>
</protein>
<keyword evidence="4 5" id="KW-0411">Iron-sulfur</keyword>
<dbReference type="PANTHER" id="PTHR43075">
    <property type="entry name" value="FORMATE LYASE ACTIVATING ENZYME, PUTATIVE (AFU_ORTHOLOGUE AFUA_2G15630)-RELATED"/>
    <property type="match status" value="1"/>
</dbReference>
<name>A0A1V1PG69_9BACT</name>
<evidence type="ECO:0000256" key="2">
    <source>
        <dbReference type="ARBA" id="ARBA00022723"/>
    </source>
</evidence>
<dbReference type="PANTHER" id="PTHR43075:SF1">
    <property type="entry name" value="FORMATE LYASE ACTIVATING ENZYME, PUTATIVE (AFU_ORTHOLOGUE AFUA_2G15630)-RELATED"/>
    <property type="match status" value="1"/>
</dbReference>
<feature type="binding site" evidence="5">
    <location>
        <position position="66"/>
    </location>
    <ligand>
        <name>[4Fe-4S] cluster</name>
        <dbReference type="ChEBI" id="CHEBI:49883"/>
        <note>4Fe-4S-S-AdoMet</note>
    </ligand>
</feature>
<dbReference type="InterPro" id="IPR016431">
    <property type="entry name" value="Pyrv-formate_lyase-activ_prd"/>
</dbReference>
<keyword evidence="2 5" id="KW-0479">Metal-binding</keyword>
<dbReference type="GO" id="GO:0051536">
    <property type="term" value="F:iron-sulfur cluster binding"/>
    <property type="evidence" value="ECO:0007669"/>
    <property type="project" value="UniProtKB-KW"/>
</dbReference>
<dbReference type="SFLD" id="SFLDG01099">
    <property type="entry name" value="Uncharacterised_Radical_SAM_Su"/>
    <property type="match status" value="1"/>
</dbReference>
<dbReference type="InterPro" id="IPR013785">
    <property type="entry name" value="Aldolase_TIM"/>
</dbReference>
<proteinExistence type="predicted"/>
<reference evidence="7" key="1">
    <citation type="submission" date="2012-11" db="EMBL/GenBank/DDBJ databases">
        <authorList>
            <person name="Lucero-Rivera Y.E."/>
            <person name="Tovar-Ramirez D."/>
        </authorList>
    </citation>
    <scope>NUCLEOTIDE SEQUENCE [LARGE SCALE GENOMIC DNA]</scope>
    <source>
        <strain evidence="7">Araruama</strain>
    </source>
</reference>
<evidence type="ECO:0000256" key="1">
    <source>
        <dbReference type="ARBA" id="ARBA00022691"/>
    </source>
</evidence>
<dbReference type="SFLD" id="SFLDS00029">
    <property type="entry name" value="Radical_SAM"/>
    <property type="match status" value="1"/>
</dbReference>
<dbReference type="PIRSF" id="PIRSF004869">
    <property type="entry name" value="PflX_prd"/>
    <property type="match status" value="1"/>
</dbReference>
<dbReference type="Proteomes" id="UP000189670">
    <property type="component" value="Unassembled WGS sequence"/>
</dbReference>
<feature type="binding site" evidence="5">
    <location>
        <position position="62"/>
    </location>
    <ligand>
        <name>[4Fe-4S] cluster</name>
        <dbReference type="ChEBI" id="CHEBI:49883"/>
        <note>4Fe-4S-S-AdoMet</note>
    </ligand>
</feature>
<comment type="cofactor">
    <cofactor evidence="5">
        <name>[4Fe-4S] cluster</name>
        <dbReference type="ChEBI" id="CHEBI:49883"/>
    </cofactor>
    <text evidence="5">Binds 1 [4Fe-4S] cluster. The cluster is coordinated with 3 cysteines and an exchangeable S-adenosyl-L-methionine.</text>
</comment>